<evidence type="ECO:0000313" key="2">
    <source>
        <dbReference type="EMBL" id="MEQ2312959.1"/>
    </source>
</evidence>
<organism evidence="2 3">
    <name type="scientific">Ameca splendens</name>
    <dbReference type="NCBI Taxonomy" id="208324"/>
    <lineage>
        <taxon>Eukaryota</taxon>
        <taxon>Metazoa</taxon>
        <taxon>Chordata</taxon>
        <taxon>Craniata</taxon>
        <taxon>Vertebrata</taxon>
        <taxon>Euteleostomi</taxon>
        <taxon>Actinopterygii</taxon>
        <taxon>Neopterygii</taxon>
        <taxon>Teleostei</taxon>
        <taxon>Neoteleostei</taxon>
        <taxon>Acanthomorphata</taxon>
        <taxon>Ovalentaria</taxon>
        <taxon>Atherinomorphae</taxon>
        <taxon>Cyprinodontiformes</taxon>
        <taxon>Goodeidae</taxon>
        <taxon>Ameca</taxon>
    </lineage>
</organism>
<reference evidence="2 3" key="1">
    <citation type="submission" date="2021-06" db="EMBL/GenBank/DDBJ databases">
        <authorList>
            <person name="Palmer J.M."/>
        </authorList>
    </citation>
    <scope>NUCLEOTIDE SEQUENCE [LARGE SCALE GENOMIC DNA]</scope>
    <source>
        <strain evidence="2 3">AS_MEX2019</strain>
        <tissue evidence="2">Muscle</tissue>
    </source>
</reference>
<comment type="caution">
    <text evidence="2">The sequence shown here is derived from an EMBL/GenBank/DDBJ whole genome shotgun (WGS) entry which is preliminary data.</text>
</comment>
<gene>
    <name evidence="2" type="ORF">AMECASPLE_036717</name>
</gene>
<feature type="compositionally biased region" description="Acidic residues" evidence="1">
    <location>
        <begin position="77"/>
        <end position="87"/>
    </location>
</feature>
<sequence length="118" mass="13260">MSLVQYCFLGVLQKELDEYKQLWNAHTIRPVCQSKCPSGKPEAMYHLPHSGRNCGFPASAQALSQFNTLMPTAGTPSDDDDEQENCFEELQRQSGLPPPLQWEAAVEIYITLKNMADL</sequence>
<name>A0ABV1A338_9TELE</name>
<proteinExistence type="predicted"/>
<feature type="region of interest" description="Disordered" evidence="1">
    <location>
        <begin position="69"/>
        <end position="95"/>
    </location>
</feature>
<protein>
    <submittedName>
        <fullName evidence="2">Uncharacterized protein</fullName>
    </submittedName>
</protein>
<keyword evidence="3" id="KW-1185">Reference proteome</keyword>
<dbReference type="Proteomes" id="UP001469553">
    <property type="component" value="Unassembled WGS sequence"/>
</dbReference>
<evidence type="ECO:0000256" key="1">
    <source>
        <dbReference type="SAM" id="MobiDB-lite"/>
    </source>
</evidence>
<evidence type="ECO:0000313" key="3">
    <source>
        <dbReference type="Proteomes" id="UP001469553"/>
    </source>
</evidence>
<accession>A0ABV1A338</accession>
<dbReference type="EMBL" id="JAHRIP010081151">
    <property type="protein sequence ID" value="MEQ2312959.1"/>
    <property type="molecule type" value="Genomic_DNA"/>
</dbReference>